<evidence type="ECO:0000313" key="1">
    <source>
        <dbReference type="EMBL" id="SDC19618.1"/>
    </source>
</evidence>
<reference evidence="2" key="1">
    <citation type="submission" date="2016-09" db="EMBL/GenBank/DDBJ databases">
        <authorList>
            <person name="Varghese N."/>
            <person name="Submissions S."/>
        </authorList>
    </citation>
    <scope>NUCLEOTIDE SEQUENCE [LARGE SCALE GENOMIC DNA]</scope>
    <source>
        <strain evidence="2">S5</strain>
    </source>
</reference>
<dbReference type="RefSeq" id="WP_090795454.1">
    <property type="nucleotide sequence ID" value="NZ_FMYI01000005.1"/>
</dbReference>
<protein>
    <submittedName>
        <fullName evidence="1">Uncharacterized protein</fullName>
    </submittedName>
</protein>
<organism evidence="1 2">
    <name type="scientific">Pelagirhabdus alkalitolerans</name>
    <dbReference type="NCBI Taxonomy" id="1612202"/>
    <lineage>
        <taxon>Bacteria</taxon>
        <taxon>Bacillati</taxon>
        <taxon>Bacillota</taxon>
        <taxon>Bacilli</taxon>
        <taxon>Bacillales</taxon>
        <taxon>Bacillaceae</taxon>
        <taxon>Pelagirhabdus</taxon>
    </lineage>
</organism>
<evidence type="ECO:0000313" key="2">
    <source>
        <dbReference type="Proteomes" id="UP000242949"/>
    </source>
</evidence>
<accession>A0A1G6JLS5</accession>
<name>A0A1G6JLS5_9BACI</name>
<proteinExistence type="predicted"/>
<dbReference type="OrthoDB" id="2691582at2"/>
<dbReference type="Proteomes" id="UP000242949">
    <property type="component" value="Unassembled WGS sequence"/>
</dbReference>
<keyword evidence="2" id="KW-1185">Reference proteome</keyword>
<sequence>MIVTEWKDFGTDAQFYTQDGFEKEVGDKFEAACFNESNEVPNYIWTTKHVVVIKNNTRMINDVSFVKIPRHPIEKSC</sequence>
<dbReference type="EMBL" id="FMYI01000005">
    <property type="protein sequence ID" value="SDC19618.1"/>
    <property type="molecule type" value="Genomic_DNA"/>
</dbReference>
<gene>
    <name evidence="1" type="ORF">SAMN05421734_10583</name>
</gene>
<dbReference type="AlphaFoldDB" id="A0A1G6JLS5"/>